<name>A0A6M6DZI9_PRIMG</name>
<dbReference type="EMBL" id="CP045273">
    <property type="protein sequence ID" value="QJX80313.1"/>
    <property type="molecule type" value="Genomic_DNA"/>
</dbReference>
<organism evidence="2 3">
    <name type="scientific">Priestia megaterium</name>
    <name type="common">Bacillus megaterium</name>
    <dbReference type="NCBI Taxonomy" id="1404"/>
    <lineage>
        <taxon>Bacteria</taxon>
        <taxon>Bacillati</taxon>
        <taxon>Bacillota</taxon>
        <taxon>Bacilli</taxon>
        <taxon>Bacillales</taxon>
        <taxon>Bacillaceae</taxon>
        <taxon>Priestia</taxon>
    </lineage>
</organism>
<geneLocation type="plasmid" evidence="3">
    <name>pfdu301a</name>
</geneLocation>
<evidence type="ECO:0000313" key="3">
    <source>
        <dbReference type="Proteomes" id="UP000501076"/>
    </source>
</evidence>
<dbReference type="AlphaFoldDB" id="A0A6M6DZI9"/>
<sequence length="68" mass="7678">MQNNKLFGYVLIILSFGAAVYLLSSERALMPAGYDLGVDGYLVARALIFLFILYALFKFGYFLLTKKD</sequence>
<evidence type="ECO:0000256" key="1">
    <source>
        <dbReference type="SAM" id="Phobius"/>
    </source>
</evidence>
<keyword evidence="1" id="KW-0472">Membrane</keyword>
<evidence type="ECO:0000313" key="2">
    <source>
        <dbReference type="EMBL" id="QJX80313.1"/>
    </source>
</evidence>
<keyword evidence="1" id="KW-1133">Transmembrane helix</keyword>
<keyword evidence="1" id="KW-0812">Transmembrane</keyword>
<dbReference type="Proteomes" id="UP000501076">
    <property type="component" value="Plasmid pFDU301A"/>
</dbReference>
<reference evidence="2 3" key="1">
    <citation type="submission" date="2019-10" db="EMBL/GenBank/DDBJ databases">
        <title>Complete genome sequences for adaption low water activity.</title>
        <authorList>
            <person name="Zhao L."/>
            <person name="Zhong J."/>
        </authorList>
    </citation>
    <scope>NUCLEOTIDE SEQUENCE [LARGE SCALE GENOMIC DNA]</scope>
    <source>
        <strain evidence="2 3">FDU301</strain>
        <plasmid evidence="3">pfdu301a</plasmid>
    </source>
</reference>
<feature type="transmembrane region" description="Helical" evidence="1">
    <location>
        <begin position="44"/>
        <end position="64"/>
    </location>
</feature>
<proteinExistence type="predicted"/>
<dbReference type="RefSeq" id="WP_171778297.1">
    <property type="nucleotide sequence ID" value="NZ_CP045273.1"/>
</dbReference>
<gene>
    <name evidence="2" type="ORF">FDZ14_29930</name>
</gene>
<feature type="transmembrane region" description="Helical" evidence="1">
    <location>
        <begin position="7"/>
        <end position="24"/>
    </location>
</feature>
<accession>A0A6M6DZI9</accession>
<keyword evidence="2" id="KW-0614">Plasmid</keyword>
<protein>
    <submittedName>
        <fullName evidence="2">Uncharacterized protein</fullName>
    </submittedName>
</protein>